<dbReference type="Pfam" id="PF14003">
    <property type="entry name" value="YlbE"/>
    <property type="match status" value="1"/>
</dbReference>
<name>A0A428MYA4_9BACI</name>
<sequence>MHPNCYYFIQSKPEYKEFIRFHPSWYRTLNRHPDSLPQFVEAARQYHGQTFPQQLEKWQKNINTVSMIMRLFK</sequence>
<dbReference type="Proteomes" id="UP000275076">
    <property type="component" value="Unassembled WGS sequence"/>
</dbReference>
<dbReference type="InterPro" id="IPR025613">
    <property type="entry name" value="YlbE"/>
</dbReference>
<dbReference type="AlphaFoldDB" id="A0A428MYA4"/>
<protein>
    <recommendedName>
        <fullName evidence="3">YlbE-like protein</fullName>
    </recommendedName>
</protein>
<evidence type="ECO:0000313" key="1">
    <source>
        <dbReference type="EMBL" id="RSL31121.1"/>
    </source>
</evidence>
<organism evidence="1 2">
    <name type="scientific">Salibacterium salarium</name>
    <dbReference type="NCBI Taxonomy" id="284579"/>
    <lineage>
        <taxon>Bacteria</taxon>
        <taxon>Bacillati</taxon>
        <taxon>Bacillota</taxon>
        <taxon>Bacilli</taxon>
        <taxon>Bacillales</taxon>
        <taxon>Bacillaceae</taxon>
    </lineage>
</organism>
<keyword evidence="2" id="KW-1185">Reference proteome</keyword>
<proteinExistence type="predicted"/>
<gene>
    <name evidence="1" type="ORF">D7Z54_22675</name>
</gene>
<evidence type="ECO:0000313" key="2">
    <source>
        <dbReference type="Proteomes" id="UP000275076"/>
    </source>
</evidence>
<comment type="caution">
    <text evidence="1">The sequence shown here is derived from an EMBL/GenBank/DDBJ whole genome shotgun (WGS) entry which is preliminary data.</text>
</comment>
<dbReference type="OrthoDB" id="1646085at2"/>
<reference evidence="1 2" key="1">
    <citation type="submission" date="2018-10" db="EMBL/GenBank/DDBJ databases">
        <title>Draft genome sequence of Bacillus salarius IM0101, isolated from a hypersaline soil in Inner Mongolia, China.</title>
        <authorList>
            <person name="Yamprayoonswat W."/>
            <person name="Boonvisut S."/>
            <person name="Jumpathong W."/>
            <person name="Sittihan S."/>
            <person name="Ruangsuj P."/>
            <person name="Wanthongcharoen S."/>
            <person name="Thongpramul N."/>
            <person name="Pimmason S."/>
            <person name="Yu B."/>
            <person name="Yasawong M."/>
        </authorList>
    </citation>
    <scope>NUCLEOTIDE SEQUENCE [LARGE SCALE GENOMIC DNA]</scope>
    <source>
        <strain evidence="1 2">IM0101</strain>
    </source>
</reference>
<accession>A0A428MYA4</accession>
<dbReference type="EMBL" id="RBVX01000028">
    <property type="protein sequence ID" value="RSL31121.1"/>
    <property type="molecule type" value="Genomic_DNA"/>
</dbReference>
<evidence type="ECO:0008006" key="3">
    <source>
        <dbReference type="Google" id="ProtNLM"/>
    </source>
</evidence>
<dbReference type="RefSeq" id="WP_125559310.1">
    <property type="nucleotide sequence ID" value="NZ_RBVX01000028.1"/>
</dbReference>